<dbReference type="RefSeq" id="WP_253760003.1">
    <property type="nucleotide sequence ID" value="NZ_BAABKA010000103.1"/>
</dbReference>
<dbReference type="AlphaFoldDB" id="A0A9X2K257"/>
<feature type="signal peptide" evidence="2">
    <location>
        <begin position="1"/>
        <end position="26"/>
    </location>
</feature>
<evidence type="ECO:0000313" key="4">
    <source>
        <dbReference type="Proteomes" id="UP001139648"/>
    </source>
</evidence>
<feature type="chain" id="PRO_5040955415" evidence="2">
    <location>
        <begin position="27"/>
        <end position="70"/>
    </location>
</feature>
<keyword evidence="4" id="KW-1185">Reference proteome</keyword>
<sequence length="70" mass="6993">MRKLAGTAVSLLATTVVTFGGTAAWATPCTGSCIEKTGAGAVSRQMPWEASGLPVRPAGGAEPEGGYQPD</sequence>
<comment type="caution">
    <text evidence="3">The sequence shown here is derived from an EMBL/GenBank/DDBJ whole genome shotgun (WGS) entry which is preliminary data.</text>
</comment>
<dbReference type="Proteomes" id="UP001139648">
    <property type="component" value="Unassembled WGS sequence"/>
</dbReference>
<protein>
    <submittedName>
        <fullName evidence="3">Uncharacterized protein</fullName>
    </submittedName>
</protein>
<accession>A0A9X2K257</accession>
<proteinExistence type="predicted"/>
<evidence type="ECO:0000256" key="1">
    <source>
        <dbReference type="SAM" id="MobiDB-lite"/>
    </source>
</evidence>
<gene>
    <name evidence="3" type="ORF">HD597_004059</name>
</gene>
<name>A0A9X2K257_9ACTN</name>
<evidence type="ECO:0000313" key="3">
    <source>
        <dbReference type="EMBL" id="MCP2357039.1"/>
    </source>
</evidence>
<reference evidence="3" key="1">
    <citation type="submission" date="2022-06" db="EMBL/GenBank/DDBJ databases">
        <title>Sequencing the genomes of 1000 actinobacteria strains.</title>
        <authorList>
            <person name="Klenk H.-P."/>
        </authorList>
    </citation>
    <scope>NUCLEOTIDE SEQUENCE</scope>
    <source>
        <strain evidence="3">DSM 46694</strain>
    </source>
</reference>
<keyword evidence="2" id="KW-0732">Signal</keyword>
<organism evidence="3 4">
    <name type="scientific">Nonomuraea thailandensis</name>
    <dbReference type="NCBI Taxonomy" id="1188745"/>
    <lineage>
        <taxon>Bacteria</taxon>
        <taxon>Bacillati</taxon>
        <taxon>Actinomycetota</taxon>
        <taxon>Actinomycetes</taxon>
        <taxon>Streptosporangiales</taxon>
        <taxon>Streptosporangiaceae</taxon>
        <taxon>Nonomuraea</taxon>
    </lineage>
</organism>
<dbReference type="EMBL" id="JAMZEB010000002">
    <property type="protein sequence ID" value="MCP2357039.1"/>
    <property type="molecule type" value="Genomic_DNA"/>
</dbReference>
<feature type="region of interest" description="Disordered" evidence="1">
    <location>
        <begin position="47"/>
        <end position="70"/>
    </location>
</feature>
<evidence type="ECO:0000256" key="2">
    <source>
        <dbReference type="SAM" id="SignalP"/>
    </source>
</evidence>